<evidence type="ECO:0000256" key="1">
    <source>
        <dbReference type="SAM" id="MobiDB-lite"/>
    </source>
</evidence>
<accession>A0A221W7B2</accession>
<feature type="compositionally biased region" description="Basic residues" evidence="1">
    <location>
        <begin position="41"/>
        <end position="52"/>
    </location>
</feature>
<dbReference type="KEGG" id="ahg:AHOG_19185"/>
<sequence>MPGPRTWRRACSEPPEWPKPSIASSGRLAAGVVDTAGSHEPRRRPARRRSGRTGRDRPARLVGVLSQNGRMAASHRISTPAQVQQRWHARQAPDGDFIMFADGSLSAMEFERFVEPVRFRWWETLRAETWTPMDWLDVDVMLASCTHGRRRAAAGESAAHGSVGWVALTSADGRDTLEWLAVSRHSDPFSSVALDGRFLTATSTSGQVWRFPCDAPADVTVSAASD</sequence>
<dbReference type="Proteomes" id="UP000204221">
    <property type="component" value="Chromosome"/>
</dbReference>
<feature type="region of interest" description="Disordered" evidence="1">
    <location>
        <begin position="1"/>
        <end position="57"/>
    </location>
</feature>
<protein>
    <submittedName>
        <fullName evidence="2">Uncharacterized protein</fullName>
    </submittedName>
</protein>
<dbReference type="EMBL" id="CP022521">
    <property type="protein sequence ID" value="ASO21459.1"/>
    <property type="molecule type" value="Genomic_DNA"/>
</dbReference>
<name>A0A221W7B2_9PSEU</name>
<keyword evidence="3" id="KW-1185">Reference proteome</keyword>
<dbReference type="AlphaFoldDB" id="A0A221W7B2"/>
<reference evidence="2 3" key="1">
    <citation type="submission" date="2017-07" db="EMBL/GenBank/DDBJ databases">
        <title>Complete genome sequence of Actinoalloteichus hoggarensis DSM 45943, type strain of Actinoalloteichus hoggarensis.</title>
        <authorList>
            <person name="Ruckert C."/>
            <person name="Nouioui I."/>
            <person name="Willmese J."/>
            <person name="van Wezel G."/>
            <person name="Klenk H.-P."/>
            <person name="Kalinowski J."/>
            <person name="Zotchev S.B."/>
        </authorList>
    </citation>
    <scope>NUCLEOTIDE SEQUENCE [LARGE SCALE GENOMIC DNA]</scope>
    <source>
        <strain evidence="2 3">DSM 45943</strain>
    </source>
</reference>
<gene>
    <name evidence="2" type="ORF">AHOG_19185</name>
</gene>
<evidence type="ECO:0000313" key="3">
    <source>
        <dbReference type="Proteomes" id="UP000204221"/>
    </source>
</evidence>
<organism evidence="2 3">
    <name type="scientific">Actinoalloteichus hoggarensis</name>
    <dbReference type="NCBI Taxonomy" id="1470176"/>
    <lineage>
        <taxon>Bacteria</taxon>
        <taxon>Bacillati</taxon>
        <taxon>Actinomycetota</taxon>
        <taxon>Actinomycetes</taxon>
        <taxon>Pseudonocardiales</taxon>
        <taxon>Pseudonocardiaceae</taxon>
        <taxon>Actinoalloteichus</taxon>
    </lineage>
</organism>
<proteinExistence type="predicted"/>
<evidence type="ECO:0000313" key="2">
    <source>
        <dbReference type="EMBL" id="ASO21459.1"/>
    </source>
</evidence>